<dbReference type="InterPro" id="IPR025340">
    <property type="entry name" value="DUF4246"/>
</dbReference>
<evidence type="ECO:0000313" key="5">
    <source>
        <dbReference type="Proteomes" id="UP001600064"/>
    </source>
</evidence>
<reference evidence="4 5" key="1">
    <citation type="journal article" date="2024" name="Commun. Biol.">
        <title>Comparative genomic analysis of thermophilic fungi reveals convergent evolutionary adaptations and gene losses.</title>
        <authorList>
            <person name="Steindorff A.S."/>
            <person name="Aguilar-Pontes M.V."/>
            <person name="Robinson A.J."/>
            <person name="Andreopoulos B."/>
            <person name="LaButti K."/>
            <person name="Kuo A."/>
            <person name="Mondo S."/>
            <person name="Riley R."/>
            <person name="Otillar R."/>
            <person name="Haridas S."/>
            <person name="Lipzen A."/>
            <person name="Grimwood J."/>
            <person name="Schmutz J."/>
            <person name="Clum A."/>
            <person name="Reid I.D."/>
            <person name="Moisan M.C."/>
            <person name="Butler G."/>
            <person name="Nguyen T.T.M."/>
            <person name="Dewar K."/>
            <person name="Conant G."/>
            <person name="Drula E."/>
            <person name="Henrissat B."/>
            <person name="Hansel C."/>
            <person name="Singer S."/>
            <person name="Hutchinson M.I."/>
            <person name="de Vries R.P."/>
            <person name="Natvig D.O."/>
            <person name="Powell A.J."/>
            <person name="Tsang A."/>
            <person name="Grigoriev I.V."/>
        </authorList>
    </citation>
    <scope>NUCLEOTIDE SEQUENCE [LARGE SCALE GENOMIC DNA]</scope>
    <source>
        <strain evidence="4 5">ATCC 22073</strain>
    </source>
</reference>
<comment type="caution">
    <text evidence="4">The sequence shown here is derived from an EMBL/GenBank/DDBJ whole genome shotgun (WGS) entry which is preliminary data.</text>
</comment>
<dbReference type="GeneID" id="98122150"/>
<dbReference type="InterPro" id="IPR049192">
    <property type="entry name" value="DUF4246_C"/>
</dbReference>
<evidence type="ECO:0000313" key="4">
    <source>
        <dbReference type="EMBL" id="KAL2271985.1"/>
    </source>
</evidence>
<feature type="domain" description="DUF4246" evidence="3">
    <location>
        <begin position="7"/>
        <end position="82"/>
    </location>
</feature>
<keyword evidence="5" id="KW-1185">Reference proteome</keyword>
<gene>
    <name evidence="4" type="ORF">VTJ83DRAFT_1356</name>
</gene>
<evidence type="ECO:0000259" key="3">
    <source>
        <dbReference type="Pfam" id="PF21666"/>
    </source>
</evidence>
<protein>
    <submittedName>
        <fullName evidence="4">Uncharacterized protein</fullName>
    </submittedName>
</protein>
<dbReference type="Pfam" id="PF21666">
    <property type="entry name" value="DUF4246_N"/>
    <property type="match status" value="1"/>
</dbReference>
<name>A0ABR4DNR8_9PEZI</name>
<dbReference type="RefSeq" id="XP_070870709.1">
    <property type="nucleotide sequence ID" value="XM_071007506.1"/>
</dbReference>
<organism evidence="4 5">
    <name type="scientific">Remersonia thermophila</name>
    <dbReference type="NCBI Taxonomy" id="72144"/>
    <lineage>
        <taxon>Eukaryota</taxon>
        <taxon>Fungi</taxon>
        <taxon>Dikarya</taxon>
        <taxon>Ascomycota</taxon>
        <taxon>Pezizomycotina</taxon>
        <taxon>Sordariomycetes</taxon>
        <taxon>Sordariomycetidae</taxon>
        <taxon>Sordariales</taxon>
        <taxon>Sordariales incertae sedis</taxon>
        <taxon>Remersonia</taxon>
    </lineage>
</organism>
<dbReference type="EMBL" id="JAZGUE010000001">
    <property type="protein sequence ID" value="KAL2271985.1"/>
    <property type="molecule type" value="Genomic_DNA"/>
</dbReference>
<feature type="region of interest" description="Disordered" evidence="1">
    <location>
        <begin position="328"/>
        <end position="347"/>
    </location>
</feature>
<proteinExistence type="predicted"/>
<dbReference type="PANTHER" id="PTHR33119">
    <property type="entry name" value="IFI3P"/>
    <property type="match status" value="1"/>
</dbReference>
<accession>A0ABR4DNR8</accession>
<dbReference type="PANTHER" id="PTHR33119:SF1">
    <property type="entry name" value="FE2OG DIOXYGENASE DOMAIN-CONTAINING PROTEIN"/>
    <property type="match status" value="1"/>
</dbReference>
<dbReference type="InterPro" id="IPR049207">
    <property type="entry name" value="DUF4246_N"/>
</dbReference>
<evidence type="ECO:0000259" key="2">
    <source>
        <dbReference type="Pfam" id="PF14033"/>
    </source>
</evidence>
<evidence type="ECO:0000256" key="1">
    <source>
        <dbReference type="SAM" id="MobiDB-lite"/>
    </source>
</evidence>
<dbReference type="Proteomes" id="UP001600064">
    <property type="component" value="Unassembled WGS sequence"/>
</dbReference>
<dbReference type="Pfam" id="PF14033">
    <property type="entry name" value="DUF4246"/>
    <property type="match status" value="1"/>
</dbReference>
<feature type="domain" description="DUF4246" evidence="2">
    <location>
        <begin position="114"/>
        <end position="597"/>
    </location>
</feature>
<sequence length="699" mass="79955">MASGPVYPGAGLPLRFIRFPADCMTNADIYRFGSCSAMPGAVSSLLQVREVFMMNLMDRLTDKPNWHEKVFDDNIVAKWLEEAKSMPEEDLYNEIVDPKCEVPKPTRTRFITEDIFHYCIFELRCKAEHFKKTGLTFTLNSSRAATWSSVDFNTVVKSDTLVDEELRQGFVAAFEKLRVEQGDSPDWHPGTDDMVQDLVHPSLYPFVYGKSNFFQEEVVGVEDAIGKWSGKGAPIEIHPRESDPLPDDVRAHMIRNHVPEEYWSRTYQWLPANLAFQDDGTVRFISYINNLHPEKHAGTYRLIEKLIDLAIPAWESVCSARAINKDTGQDQQRLRYPPPVDDEDEDEHFEPFRPEILAEIEGREGPVEPEDGMEPEYMLDDEVEEQMEDEEAKNQRKLQRLKWRQIRDPILMGATERGPIEYTVLQRLRERFRDTGLQVIVKMASIELTPEKPTFPAGGWHVEGMVNEHIVATALYYIDSENITDSHLSFRMATAKEQEELQDQVGQDMYRLYERLYGTALGLVDVETVQVYGSVATPQGRFLAFPNVFQHRVSSFRLADPTKPGHRRFIALWLVDPTQRVISTANVPPQRFDWWCEATFGTGEGASPGDLPPDVFNLLLEEGSAADAIRPSESLLASLKGKLPAELVAMIRNAGPLPEGLMTAEEAKEHRKKLMEERSKFTLVQKRREWFGSYSFCEH</sequence>